<dbReference type="EMBL" id="FBWK01000069">
    <property type="protein sequence ID" value="CUX64755.1"/>
    <property type="molecule type" value="Genomic_DNA"/>
</dbReference>
<sequence>MHWHAIAPEADNVKDVLANINSVDSRWARHIALWHCNLLRFGRLMMRQEDEADHPINGRACRQT</sequence>
<keyword evidence="2" id="KW-1185">Reference proteome</keyword>
<accession>A0A1S7S9E9</accession>
<name>A0A1S7S9E9_9HYPH</name>
<proteinExistence type="predicted"/>
<evidence type="ECO:0000313" key="2">
    <source>
        <dbReference type="Proteomes" id="UP000191988"/>
    </source>
</evidence>
<dbReference type="Proteomes" id="UP000191988">
    <property type="component" value="Unassembled WGS sequence"/>
</dbReference>
<reference evidence="2" key="1">
    <citation type="submission" date="2016-01" db="EMBL/GenBank/DDBJ databases">
        <authorList>
            <person name="Regsiter A."/>
            <person name="william w."/>
        </authorList>
    </citation>
    <scope>NUCLEOTIDE SEQUENCE [LARGE SCALE GENOMIC DNA]</scope>
    <source>
        <strain evidence="2">CFBP 6623</strain>
    </source>
</reference>
<organism evidence="1 2">
    <name type="scientific">Agrobacterium tomkonis CFBP 6623</name>
    <dbReference type="NCBI Taxonomy" id="1183432"/>
    <lineage>
        <taxon>Bacteria</taxon>
        <taxon>Pseudomonadati</taxon>
        <taxon>Pseudomonadota</taxon>
        <taxon>Alphaproteobacteria</taxon>
        <taxon>Hyphomicrobiales</taxon>
        <taxon>Rhizobiaceae</taxon>
        <taxon>Rhizobium/Agrobacterium group</taxon>
        <taxon>Agrobacterium</taxon>
        <taxon>Agrobacterium tumefaciens complex</taxon>
    </lineage>
</organism>
<dbReference type="AlphaFoldDB" id="A0A1S7S9E9"/>
<protein>
    <submittedName>
        <fullName evidence="1">Uncharacterized protein</fullName>
    </submittedName>
</protein>
<evidence type="ECO:0000313" key="1">
    <source>
        <dbReference type="EMBL" id="CUX64755.1"/>
    </source>
</evidence>
<gene>
    <name evidence="1" type="ORF">AGR3A_pa50004</name>
</gene>